<evidence type="ECO:0000313" key="2">
    <source>
        <dbReference type="Proteomes" id="UP001152888"/>
    </source>
</evidence>
<dbReference type="SUPFAM" id="SSF50978">
    <property type="entry name" value="WD40 repeat-like"/>
    <property type="match status" value="1"/>
</dbReference>
<dbReference type="Gene3D" id="2.130.10.10">
    <property type="entry name" value="YVTN repeat-like/Quinoprotein amine dehydrogenase"/>
    <property type="match status" value="1"/>
</dbReference>
<accession>A0A9P0QB84</accession>
<reference evidence="1" key="1">
    <citation type="submission" date="2022-03" db="EMBL/GenBank/DDBJ databases">
        <authorList>
            <person name="Sayadi A."/>
        </authorList>
    </citation>
    <scope>NUCLEOTIDE SEQUENCE</scope>
</reference>
<proteinExistence type="predicted"/>
<comment type="caution">
    <text evidence="1">The sequence shown here is derived from an EMBL/GenBank/DDBJ whole genome shotgun (WGS) entry which is preliminary data.</text>
</comment>
<dbReference type="Proteomes" id="UP001152888">
    <property type="component" value="Unassembled WGS sequence"/>
</dbReference>
<organism evidence="1 2">
    <name type="scientific">Acanthoscelides obtectus</name>
    <name type="common">Bean weevil</name>
    <name type="synonym">Bruchus obtectus</name>
    <dbReference type="NCBI Taxonomy" id="200917"/>
    <lineage>
        <taxon>Eukaryota</taxon>
        <taxon>Metazoa</taxon>
        <taxon>Ecdysozoa</taxon>
        <taxon>Arthropoda</taxon>
        <taxon>Hexapoda</taxon>
        <taxon>Insecta</taxon>
        <taxon>Pterygota</taxon>
        <taxon>Neoptera</taxon>
        <taxon>Endopterygota</taxon>
        <taxon>Coleoptera</taxon>
        <taxon>Polyphaga</taxon>
        <taxon>Cucujiformia</taxon>
        <taxon>Chrysomeloidea</taxon>
        <taxon>Chrysomelidae</taxon>
        <taxon>Bruchinae</taxon>
        <taxon>Bruchini</taxon>
        <taxon>Acanthoscelides</taxon>
    </lineage>
</organism>
<protein>
    <submittedName>
        <fullName evidence="1">Uncharacterized protein</fullName>
    </submittedName>
</protein>
<dbReference type="OrthoDB" id="2162425at2759"/>
<name>A0A9P0QB84_ACAOB</name>
<dbReference type="InterPro" id="IPR015943">
    <property type="entry name" value="WD40/YVTN_repeat-like_dom_sf"/>
</dbReference>
<evidence type="ECO:0000313" key="1">
    <source>
        <dbReference type="EMBL" id="CAH2016436.1"/>
    </source>
</evidence>
<keyword evidence="2" id="KW-1185">Reference proteome</keyword>
<dbReference type="EMBL" id="CAKOFQ010008893">
    <property type="protein sequence ID" value="CAH2016436.1"/>
    <property type="molecule type" value="Genomic_DNA"/>
</dbReference>
<gene>
    <name evidence="1" type="ORF">ACAOBT_LOCUS35358</name>
</gene>
<dbReference type="AlphaFoldDB" id="A0A9P0QB84"/>
<sequence length="99" mass="11365">MVQNQTFVIYVKDSANNIHIWDLNESDIFPIYSVPFQKNITCLKLCPSVEGSENSNAFLVLATDDGSLYMHHLNTDHGQQPKSTYEEHVKTFLNYVSRL</sequence>
<dbReference type="InterPro" id="IPR036322">
    <property type="entry name" value="WD40_repeat_dom_sf"/>
</dbReference>